<protein>
    <submittedName>
        <fullName evidence="1">DNA polymerase III subunit chi</fullName>
    </submittedName>
</protein>
<dbReference type="EMBL" id="SPKJ01000100">
    <property type="protein sequence ID" value="MYZ49855.1"/>
    <property type="molecule type" value="Genomic_DNA"/>
</dbReference>
<gene>
    <name evidence="1" type="ORF">E4O86_19290</name>
</gene>
<dbReference type="InterPro" id="IPR007459">
    <property type="entry name" value="DNA_pol3_chi"/>
</dbReference>
<name>A0A964T870_9HYPH</name>
<dbReference type="OrthoDB" id="9795973at2"/>
<dbReference type="PANTHER" id="PTHR38767:SF1">
    <property type="entry name" value="DNA POLYMERASE III SUBUNIT CHI"/>
    <property type="match status" value="1"/>
</dbReference>
<dbReference type="PANTHER" id="PTHR38767">
    <property type="entry name" value="DNA POLYMERASE III SUBUNIT CHI"/>
    <property type="match status" value="1"/>
</dbReference>
<keyword evidence="2" id="KW-1185">Reference proteome</keyword>
<dbReference type="GO" id="GO:0032298">
    <property type="term" value="P:positive regulation of DNA-templated DNA replication initiation"/>
    <property type="evidence" value="ECO:0007669"/>
    <property type="project" value="TreeGrafter"/>
</dbReference>
<comment type="caution">
    <text evidence="1">The sequence shown here is derived from an EMBL/GenBank/DDBJ whole genome shotgun (WGS) entry which is preliminary data.</text>
</comment>
<dbReference type="AlphaFoldDB" id="A0A964T870"/>
<evidence type="ECO:0000313" key="1">
    <source>
        <dbReference type="EMBL" id="MYZ49855.1"/>
    </source>
</evidence>
<reference evidence="1" key="1">
    <citation type="submission" date="2019-03" db="EMBL/GenBank/DDBJ databases">
        <title>Afifella sp. nov., isolated from activated sludge.</title>
        <authorList>
            <person name="Li Q."/>
            <person name="Liu Y."/>
        </authorList>
    </citation>
    <scope>NUCLEOTIDE SEQUENCE</scope>
    <source>
        <strain evidence="1">L72</strain>
    </source>
</reference>
<evidence type="ECO:0000313" key="2">
    <source>
        <dbReference type="Proteomes" id="UP000773614"/>
    </source>
</evidence>
<organism evidence="1 2">
    <name type="scientific">Propylenella binzhouense</name>
    <dbReference type="NCBI Taxonomy" id="2555902"/>
    <lineage>
        <taxon>Bacteria</taxon>
        <taxon>Pseudomonadati</taxon>
        <taxon>Pseudomonadota</taxon>
        <taxon>Alphaproteobacteria</taxon>
        <taxon>Hyphomicrobiales</taxon>
        <taxon>Propylenellaceae</taxon>
        <taxon>Propylenella</taxon>
    </lineage>
</organism>
<dbReference type="Proteomes" id="UP000773614">
    <property type="component" value="Unassembled WGS sequence"/>
</dbReference>
<dbReference type="GO" id="GO:0006260">
    <property type="term" value="P:DNA replication"/>
    <property type="evidence" value="ECO:0007669"/>
    <property type="project" value="InterPro"/>
</dbReference>
<dbReference type="NCBIfam" id="NF004347">
    <property type="entry name" value="PRK05728.1-4"/>
    <property type="match status" value="1"/>
</dbReference>
<dbReference type="RefSeq" id="WP_161142195.1">
    <property type="nucleotide sequence ID" value="NZ_SPKJ01000100.1"/>
</dbReference>
<proteinExistence type="predicted"/>
<dbReference type="GO" id="GO:0003887">
    <property type="term" value="F:DNA-directed DNA polymerase activity"/>
    <property type="evidence" value="ECO:0007669"/>
    <property type="project" value="InterPro"/>
</dbReference>
<dbReference type="SUPFAM" id="SSF102400">
    <property type="entry name" value="DNA polymerase III chi subunit"/>
    <property type="match status" value="1"/>
</dbReference>
<dbReference type="Gene3D" id="3.40.50.10110">
    <property type="entry name" value="DNA polymerase III subunit chi"/>
    <property type="match status" value="1"/>
</dbReference>
<dbReference type="Pfam" id="PF04364">
    <property type="entry name" value="DNA_pol3_chi"/>
    <property type="match status" value="1"/>
</dbReference>
<sequence length="149" mass="16657">MAEVLFYHLERHPLERVLPELLARSLGRGWRVVVQAGSEERLSALDAHLWSYSDSAFLPHGTRADGRAEEQPIWLTTGEDNPNGATVRFLVDGAATAELDGYERVVFLFDGLDPEVLAATRERWKAAKAAGHAVTYWRQDERGGWQKAG</sequence>
<dbReference type="GO" id="GO:0003677">
    <property type="term" value="F:DNA binding"/>
    <property type="evidence" value="ECO:0007669"/>
    <property type="project" value="InterPro"/>
</dbReference>
<dbReference type="InterPro" id="IPR036768">
    <property type="entry name" value="PolIII_chi_sf"/>
</dbReference>
<accession>A0A964T870</accession>